<dbReference type="Pfam" id="PF15304">
    <property type="entry name" value="AKAP2_C"/>
    <property type="match status" value="1"/>
</dbReference>
<feature type="region of interest" description="Disordered" evidence="2">
    <location>
        <begin position="638"/>
        <end position="658"/>
    </location>
</feature>
<dbReference type="Proteomes" id="UP001652642">
    <property type="component" value="Chromosome 7"/>
</dbReference>
<protein>
    <submittedName>
        <fullName evidence="5 6">Mitotic interactor and substrate of PLK1 isoform X1</fullName>
    </submittedName>
</protein>
<feature type="region of interest" description="Disordered" evidence="2">
    <location>
        <begin position="576"/>
        <end position="600"/>
    </location>
</feature>
<evidence type="ECO:0000313" key="4">
    <source>
        <dbReference type="Proteomes" id="UP001652642"/>
    </source>
</evidence>
<evidence type="ECO:0000313" key="5">
    <source>
        <dbReference type="RefSeq" id="XP_072833929.1"/>
    </source>
</evidence>
<feature type="compositionally biased region" description="Basic and acidic residues" evidence="2">
    <location>
        <begin position="440"/>
        <end position="454"/>
    </location>
</feature>
<name>A0ABM5ELA9_9SAUR</name>
<keyword evidence="1" id="KW-0175">Coiled coil</keyword>
<feature type="compositionally biased region" description="Low complexity" evidence="2">
    <location>
        <begin position="505"/>
        <end position="517"/>
    </location>
</feature>
<reference evidence="5 6" key="1">
    <citation type="submission" date="2025-05" db="UniProtKB">
        <authorList>
            <consortium name="RefSeq"/>
        </authorList>
    </citation>
    <scope>IDENTIFICATION</scope>
</reference>
<feature type="compositionally biased region" description="Basic and acidic residues" evidence="2">
    <location>
        <begin position="351"/>
        <end position="367"/>
    </location>
</feature>
<feature type="compositionally biased region" description="Basic and acidic residues" evidence="2">
    <location>
        <begin position="419"/>
        <end position="433"/>
    </location>
</feature>
<dbReference type="GeneID" id="110072595"/>
<evidence type="ECO:0000313" key="7">
    <source>
        <dbReference type="RefSeq" id="XP_072833931.1"/>
    </source>
</evidence>
<feature type="domain" description="A-kinase anchor protein 2 C-terminal" evidence="3">
    <location>
        <begin position="390"/>
        <end position="743"/>
    </location>
</feature>
<keyword evidence="4" id="KW-1185">Reference proteome</keyword>
<dbReference type="InterPro" id="IPR042779">
    <property type="entry name" value="MISP/MISP3-like"/>
</dbReference>
<feature type="region of interest" description="Disordered" evidence="2">
    <location>
        <begin position="109"/>
        <end position="140"/>
    </location>
</feature>
<organism evidence="4 5">
    <name type="scientific">Pogona vitticeps</name>
    <name type="common">central bearded dragon</name>
    <dbReference type="NCBI Taxonomy" id="103695"/>
    <lineage>
        <taxon>Eukaryota</taxon>
        <taxon>Metazoa</taxon>
        <taxon>Chordata</taxon>
        <taxon>Craniata</taxon>
        <taxon>Vertebrata</taxon>
        <taxon>Euteleostomi</taxon>
        <taxon>Lepidosauria</taxon>
        <taxon>Squamata</taxon>
        <taxon>Bifurcata</taxon>
        <taxon>Unidentata</taxon>
        <taxon>Episquamata</taxon>
        <taxon>Toxicofera</taxon>
        <taxon>Iguania</taxon>
        <taxon>Acrodonta</taxon>
        <taxon>Agamidae</taxon>
        <taxon>Amphibolurinae</taxon>
        <taxon>Pogona</taxon>
    </lineage>
</organism>
<evidence type="ECO:0000256" key="2">
    <source>
        <dbReference type="SAM" id="MobiDB-lite"/>
    </source>
</evidence>
<dbReference type="InterPro" id="IPR029304">
    <property type="entry name" value="AKAP2_C"/>
</dbReference>
<evidence type="ECO:0000259" key="3">
    <source>
        <dbReference type="Pfam" id="PF15304"/>
    </source>
</evidence>
<feature type="compositionally biased region" description="Low complexity" evidence="2">
    <location>
        <begin position="542"/>
        <end position="552"/>
    </location>
</feature>
<feature type="region of interest" description="Disordered" evidence="2">
    <location>
        <begin position="419"/>
        <end position="557"/>
    </location>
</feature>
<feature type="region of interest" description="Disordered" evidence="2">
    <location>
        <begin position="263"/>
        <end position="367"/>
    </location>
</feature>
<feature type="compositionally biased region" description="Low complexity" evidence="2">
    <location>
        <begin position="649"/>
        <end position="658"/>
    </location>
</feature>
<proteinExistence type="predicted"/>
<sequence length="760" mass="84871">MEPNSRDLGLFQDTVLSNGEHNWQRVVVEEKWRSEVKGDQRLDFGDHDDGAGKGQRMVESPGDGSGQVARALNGRQDLWTPPPGRESKLAVVKSGLSYDIRAYKGEQKPSRLYDEDDEELRYKIPPEDVSPEKDKDLEEERQKVIRSQVVRKSTTVGERWSSLEQLGASPGTKNTGEAGRSYSDGFALCFDSPSPGRRRTLVDPQNVDTEQINFTAARQQFLELEKTNPRQLLLLGNQPPALSSQGPQGSRSVYRRDECQGPITQRETSLANPHNQGRLGGSQERTDLVWPTQGPTTSHGQATPRPDTAGGNLASSFGKQPQHGRVSRRHSGDPLDLVTDGSDPAEDYETPIEREIRLSREREEDHWKERGITKVNPREELVEIPSSSFLLAAVSSSPASSRKGKEKPLFTFYIQREVEQETKREEALQKEGRVPGTYDKGTHQELAERRKVYEPEVETPPPSQGRGKRLGQELLDGEDPPAGRDFAPWSHHRGGGTENQNGRQSPESCSPSSAPEAGQARLRKERPLFNWKSAMAHQQIDPPGRGLPGRPGSENPTEELVMVRKEHFSVPVQKLKFSFSGDPEPPKARRKERQPMPGSAREELYTLKTWRPRTSALIDQEIQEALEREMELQEQRRKARLSPEVVPDSRFSSQSSAASGVAGSYSMSISPVFSPTSPPLGRAFSGRVSDKLDLKAGHSPSMRWREDGKYAGIELEDEIDTEVVRSTKAICCRGVLAQMWESGQIHKRENDDSEADHGQD</sequence>
<feature type="compositionally biased region" description="Polar residues" evidence="2">
    <location>
        <begin position="263"/>
        <end position="275"/>
    </location>
</feature>
<feature type="region of interest" description="Disordered" evidence="2">
    <location>
        <begin position="38"/>
        <end position="86"/>
    </location>
</feature>
<accession>A0ABM5ELA9</accession>
<feature type="compositionally biased region" description="Basic and acidic residues" evidence="2">
    <location>
        <begin position="120"/>
        <end position="140"/>
    </location>
</feature>
<gene>
    <name evidence="5 6 7" type="primary">MISP</name>
</gene>
<dbReference type="PANTHER" id="PTHR18839:SF7">
    <property type="entry name" value="A-KINASE ANCHOR PROTEIN 2 C-TERMINAL DOMAIN-CONTAINING PROTEIN"/>
    <property type="match status" value="1"/>
</dbReference>
<evidence type="ECO:0000313" key="6">
    <source>
        <dbReference type="RefSeq" id="XP_072833930.1"/>
    </source>
</evidence>
<dbReference type="RefSeq" id="XP_072833930.1">
    <property type="nucleotide sequence ID" value="XM_072977829.1"/>
</dbReference>
<dbReference type="RefSeq" id="XP_072833931.1">
    <property type="nucleotide sequence ID" value="XM_072977830.1"/>
</dbReference>
<evidence type="ECO:0000256" key="1">
    <source>
        <dbReference type="ARBA" id="ARBA00023054"/>
    </source>
</evidence>
<dbReference type="RefSeq" id="XP_072833929.1">
    <property type="nucleotide sequence ID" value="XM_072977828.1"/>
</dbReference>
<feature type="compositionally biased region" description="Basic and acidic residues" evidence="2">
    <location>
        <begin position="38"/>
        <end position="51"/>
    </location>
</feature>
<dbReference type="PANTHER" id="PTHR18839">
    <property type="entry name" value="MITOTIC INTERACTOR AND SUBSTRATE OF PLK1 MISP FAMILY MEMBER"/>
    <property type="match status" value="1"/>
</dbReference>